<dbReference type="Gene3D" id="3.90.1150.10">
    <property type="entry name" value="Aspartate Aminotransferase, domain 1"/>
    <property type="match status" value="1"/>
</dbReference>
<comment type="similarity">
    <text evidence="2 6">Belongs to the group II decarboxylase family.</text>
</comment>
<protein>
    <submittedName>
        <fullName evidence="8">PLP-dependent transferase</fullName>
    </submittedName>
</protein>
<evidence type="ECO:0000256" key="2">
    <source>
        <dbReference type="ARBA" id="ARBA00009533"/>
    </source>
</evidence>
<dbReference type="GO" id="GO:0016740">
    <property type="term" value="F:transferase activity"/>
    <property type="evidence" value="ECO:0007669"/>
    <property type="project" value="UniProtKB-KW"/>
</dbReference>
<dbReference type="AlphaFoldDB" id="A0A316W410"/>
<dbReference type="PANTHER" id="PTHR11999:SF165">
    <property type="entry name" value="DECARBOXYLASE, PUTATIVE (AFU_ORTHOLOGUE AFUA_2G04980)-RELATED"/>
    <property type="match status" value="1"/>
</dbReference>
<evidence type="ECO:0000256" key="3">
    <source>
        <dbReference type="ARBA" id="ARBA00022898"/>
    </source>
</evidence>
<evidence type="ECO:0000313" key="8">
    <source>
        <dbReference type="EMBL" id="PWN43361.1"/>
    </source>
</evidence>
<dbReference type="InterPro" id="IPR010977">
    <property type="entry name" value="Aromatic_deC"/>
</dbReference>
<dbReference type="GO" id="GO:0005737">
    <property type="term" value="C:cytoplasm"/>
    <property type="evidence" value="ECO:0007669"/>
    <property type="project" value="TreeGrafter"/>
</dbReference>
<dbReference type="InterPro" id="IPR002129">
    <property type="entry name" value="PyrdxlP-dep_de-COase"/>
</dbReference>
<dbReference type="GeneID" id="37033416"/>
<dbReference type="InterPro" id="IPR015422">
    <property type="entry name" value="PyrdxlP-dep_Trfase_small"/>
</dbReference>
<gene>
    <name evidence="8" type="ORF">IE81DRAFT_282758</name>
</gene>
<reference evidence="8 9" key="1">
    <citation type="journal article" date="2018" name="Mol. Biol. Evol.">
        <title>Broad Genomic Sampling Reveals a Smut Pathogenic Ancestry of the Fungal Clade Ustilaginomycotina.</title>
        <authorList>
            <person name="Kijpornyongpan T."/>
            <person name="Mondo S.J."/>
            <person name="Barry K."/>
            <person name="Sandor L."/>
            <person name="Lee J."/>
            <person name="Lipzen A."/>
            <person name="Pangilinan J."/>
            <person name="LaButti K."/>
            <person name="Hainaut M."/>
            <person name="Henrissat B."/>
            <person name="Grigoriev I.V."/>
            <person name="Spatafora J.W."/>
            <person name="Aime M.C."/>
        </authorList>
    </citation>
    <scope>NUCLEOTIDE SEQUENCE [LARGE SCALE GENOMIC DNA]</scope>
    <source>
        <strain evidence="8 9">MCA 4658</strain>
    </source>
</reference>
<feature type="non-terminal residue" evidence="8">
    <location>
        <position position="1"/>
    </location>
</feature>
<keyword evidence="7" id="KW-0175">Coiled coil</keyword>
<feature type="non-terminal residue" evidence="8">
    <location>
        <position position="501"/>
    </location>
</feature>
<dbReference type="InterPro" id="IPR015424">
    <property type="entry name" value="PyrdxlP-dep_Trfase"/>
</dbReference>
<dbReference type="EMBL" id="KZ819370">
    <property type="protein sequence ID" value="PWN43361.1"/>
    <property type="molecule type" value="Genomic_DNA"/>
</dbReference>
<dbReference type="OrthoDB" id="2161780at2759"/>
<evidence type="ECO:0000256" key="5">
    <source>
        <dbReference type="PIRSR" id="PIRSR602129-50"/>
    </source>
</evidence>
<evidence type="ECO:0000256" key="4">
    <source>
        <dbReference type="ARBA" id="ARBA00023239"/>
    </source>
</evidence>
<dbReference type="GO" id="GO:0030170">
    <property type="term" value="F:pyridoxal phosphate binding"/>
    <property type="evidence" value="ECO:0007669"/>
    <property type="project" value="InterPro"/>
</dbReference>
<dbReference type="InParanoid" id="A0A316W410"/>
<dbReference type="Pfam" id="PF00282">
    <property type="entry name" value="Pyridoxal_deC"/>
    <property type="match status" value="1"/>
</dbReference>
<evidence type="ECO:0000256" key="1">
    <source>
        <dbReference type="ARBA" id="ARBA00001933"/>
    </source>
</evidence>
<dbReference type="InterPro" id="IPR015421">
    <property type="entry name" value="PyrdxlP-dep_Trfase_major"/>
</dbReference>
<dbReference type="STRING" id="1522189.A0A316W410"/>
<evidence type="ECO:0000313" key="9">
    <source>
        <dbReference type="Proteomes" id="UP000245783"/>
    </source>
</evidence>
<sequence>EYDQALQRVLALAEGRSNSIHTEAAVASPEALEAAIQTLPNELPELGFGLKTATDVLLHTVVPALNPGHNGGRYFGFVTGGTLPSATVADLVVPLFDQNVQVHLPNESISTVVEAHAVALSQDLIGLSRERWEGTLTTGATSSNVISLCCAREAVIRRIMSRSKAGNASGPTVTQEWSLAEHGIGPDTPAVNIFTALPHNSIAKAAAITGIGRQRIAQKEAACLEVDLERLEDALRKAQRAEQGAVVVIGMGEVNTGALCGQLREIRILCDEYHAWLHVDAAFAAFACLVPGFEWVSSDLDLADSITSDAHKQLNVPYDCGLFYIRRKTAAGAVSDSRTLSGAERRRQYAMSQPSPLFRNIENSRRFRALPLYTALLSQGRSGYVALVKRNVKFAKRLRRWLRFHQAFEVLTPAPDDKLAPEDASRASRVPWALDEWGYNIVLFRASQACPNARLAGAEGAGRLVEAIKKTGQMYVSGTSWNGKGAVRIAVSSWLTGLDKD</sequence>
<dbReference type="RefSeq" id="XP_025370521.1">
    <property type="nucleotide sequence ID" value="XM_025511546.1"/>
</dbReference>
<evidence type="ECO:0000256" key="7">
    <source>
        <dbReference type="SAM" id="Coils"/>
    </source>
</evidence>
<evidence type="ECO:0000256" key="6">
    <source>
        <dbReference type="RuleBase" id="RU000382"/>
    </source>
</evidence>
<dbReference type="Proteomes" id="UP000245783">
    <property type="component" value="Unassembled WGS sequence"/>
</dbReference>
<accession>A0A316W410</accession>
<feature type="modified residue" description="N6-(pyridoxal phosphate)lysine" evidence="5">
    <location>
        <position position="312"/>
    </location>
</feature>
<keyword evidence="3 5" id="KW-0663">Pyridoxal phosphate</keyword>
<name>A0A316W410_9BASI</name>
<keyword evidence="9" id="KW-1185">Reference proteome</keyword>
<keyword evidence="4 6" id="KW-0456">Lyase</keyword>
<dbReference type="GO" id="GO:0016831">
    <property type="term" value="F:carboxy-lyase activity"/>
    <property type="evidence" value="ECO:0007669"/>
    <property type="project" value="TreeGrafter"/>
</dbReference>
<keyword evidence="8" id="KW-0808">Transferase</keyword>
<dbReference type="SUPFAM" id="SSF53383">
    <property type="entry name" value="PLP-dependent transferases"/>
    <property type="match status" value="1"/>
</dbReference>
<dbReference type="Gene3D" id="3.40.640.10">
    <property type="entry name" value="Type I PLP-dependent aspartate aminotransferase-like (Major domain)"/>
    <property type="match status" value="1"/>
</dbReference>
<organism evidence="8 9">
    <name type="scientific">Ceraceosorus guamensis</name>
    <dbReference type="NCBI Taxonomy" id="1522189"/>
    <lineage>
        <taxon>Eukaryota</taxon>
        <taxon>Fungi</taxon>
        <taxon>Dikarya</taxon>
        <taxon>Basidiomycota</taxon>
        <taxon>Ustilaginomycotina</taxon>
        <taxon>Exobasidiomycetes</taxon>
        <taxon>Ceraceosorales</taxon>
        <taxon>Ceraceosoraceae</taxon>
        <taxon>Ceraceosorus</taxon>
    </lineage>
</organism>
<dbReference type="GO" id="GO:0019752">
    <property type="term" value="P:carboxylic acid metabolic process"/>
    <property type="evidence" value="ECO:0007669"/>
    <property type="project" value="InterPro"/>
</dbReference>
<feature type="coiled-coil region" evidence="7">
    <location>
        <begin position="214"/>
        <end position="241"/>
    </location>
</feature>
<comment type="cofactor">
    <cofactor evidence="1 5 6">
        <name>pyridoxal 5'-phosphate</name>
        <dbReference type="ChEBI" id="CHEBI:597326"/>
    </cofactor>
</comment>
<dbReference type="PANTHER" id="PTHR11999">
    <property type="entry name" value="GROUP II PYRIDOXAL-5-PHOSPHATE DECARBOXYLASE"/>
    <property type="match status" value="1"/>
</dbReference>
<proteinExistence type="inferred from homology"/>